<dbReference type="AlphaFoldDB" id="A0A7R7XP55"/>
<feature type="transmembrane region" description="Helical" evidence="2">
    <location>
        <begin position="150"/>
        <end position="169"/>
    </location>
</feature>
<dbReference type="EMBL" id="AP024446">
    <property type="protein sequence ID" value="BCS24194.1"/>
    <property type="molecule type" value="Genomic_DNA"/>
</dbReference>
<organism evidence="4 5">
    <name type="scientific">Aspergillus puulaauensis</name>
    <dbReference type="NCBI Taxonomy" id="1220207"/>
    <lineage>
        <taxon>Eukaryota</taxon>
        <taxon>Fungi</taxon>
        <taxon>Dikarya</taxon>
        <taxon>Ascomycota</taxon>
        <taxon>Pezizomycotina</taxon>
        <taxon>Eurotiomycetes</taxon>
        <taxon>Eurotiomycetidae</taxon>
        <taxon>Eurotiales</taxon>
        <taxon>Aspergillaceae</taxon>
        <taxon>Aspergillus</taxon>
    </lineage>
</organism>
<dbReference type="KEGG" id="apuu:APUU_40638S"/>
<sequence>MAVPQDAFSEMLDFLSVSFLAVAAYNTLELLLWIFDFFKRWSGLYFWSTLIGTLSIGTFTVIAIMSTFRDAPQLAVGICNALTYPGMHVAASLVLYSRLHLITQGRILTFTRWLIIVSSVVIYIPHITIMIGYSSGDKRFYRPQHEVNEFYVISGSMGRELFICGIYIYESAKQLKPIMIMKGRAGRKVMVHLILANVAVVVLDVVLLLLLHLQTLHKSQKYYGVGIGMPYNCASQSVKLKMEFSILNKLLQLLRAPADSVEYRRSPGQSTEQGGSEVPMMRETASVGMGPSSPG</sequence>
<evidence type="ECO:0000313" key="4">
    <source>
        <dbReference type="EMBL" id="BCS24194.1"/>
    </source>
</evidence>
<dbReference type="RefSeq" id="XP_041556388.1">
    <property type="nucleotide sequence ID" value="XM_041703733.1"/>
</dbReference>
<feature type="transmembrane region" description="Helical" evidence="2">
    <location>
        <begin position="74"/>
        <end position="95"/>
    </location>
</feature>
<feature type="domain" description="DUF7703" evidence="3">
    <location>
        <begin position="14"/>
        <end position="256"/>
    </location>
</feature>
<dbReference type="InterPro" id="IPR056120">
    <property type="entry name" value="DUF7703"/>
</dbReference>
<keyword evidence="2" id="KW-0472">Membrane</keyword>
<protein>
    <recommendedName>
        <fullName evidence="3">DUF7703 domain-containing protein</fullName>
    </recommendedName>
</protein>
<evidence type="ECO:0000256" key="2">
    <source>
        <dbReference type="SAM" id="Phobius"/>
    </source>
</evidence>
<evidence type="ECO:0000259" key="3">
    <source>
        <dbReference type="Pfam" id="PF24802"/>
    </source>
</evidence>
<dbReference type="Proteomes" id="UP000654913">
    <property type="component" value="Chromosome 4"/>
</dbReference>
<feature type="transmembrane region" description="Helical" evidence="2">
    <location>
        <begin position="189"/>
        <end position="211"/>
    </location>
</feature>
<keyword evidence="2" id="KW-1133">Transmembrane helix</keyword>
<dbReference type="OrthoDB" id="405906at2759"/>
<feature type="transmembrane region" description="Helical" evidence="2">
    <location>
        <begin position="107"/>
        <end position="130"/>
    </location>
</feature>
<reference evidence="4" key="1">
    <citation type="submission" date="2021-01" db="EMBL/GenBank/DDBJ databases">
        <authorList>
            <consortium name="Aspergillus puulaauensis MK2 genome sequencing consortium"/>
            <person name="Kazuki M."/>
            <person name="Futagami T."/>
        </authorList>
    </citation>
    <scope>NUCLEOTIDE SEQUENCE</scope>
    <source>
        <strain evidence="4">MK2</strain>
    </source>
</reference>
<reference evidence="4" key="2">
    <citation type="submission" date="2021-02" db="EMBL/GenBank/DDBJ databases">
        <title>Aspergillus puulaauensis MK2 genome sequence.</title>
        <authorList>
            <person name="Futagami T."/>
            <person name="Mori K."/>
            <person name="Kadooka C."/>
            <person name="Tanaka T."/>
        </authorList>
    </citation>
    <scope>NUCLEOTIDE SEQUENCE</scope>
    <source>
        <strain evidence="4">MK2</strain>
    </source>
</reference>
<gene>
    <name evidence="4" type="ORF">APUU_40638S</name>
</gene>
<proteinExistence type="predicted"/>
<dbReference type="PANTHER" id="PTHR37013">
    <property type="entry name" value="INTEGRAL MEMBRANE PROTEIN (AFU_ORTHOLOGUE AFUA_1G05950)-RELATED"/>
    <property type="match status" value="1"/>
</dbReference>
<keyword evidence="2" id="KW-0812">Transmembrane</keyword>
<evidence type="ECO:0000313" key="5">
    <source>
        <dbReference type="Proteomes" id="UP000654913"/>
    </source>
</evidence>
<keyword evidence="5" id="KW-1185">Reference proteome</keyword>
<accession>A0A7R7XP55</accession>
<feature type="transmembrane region" description="Helical" evidence="2">
    <location>
        <begin position="44"/>
        <end position="68"/>
    </location>
</feature>
<dbReference type="GeneID" id="64974199"/>
<dbReference type="Pfam" id="PF24802">
    <property type="entry name" value="DUF7703"/>
    <property type="match status" value="1"/>
</dbReference>
<evidence type="ECO:0000256" key="1">
    <source>
        <dbReference type="SAM" id="MobiDB-lite"/>
    </source>
</evidence>
<dbReference type="PANTHER" id="PTHR37013:SF5">
    <property type="entry name" value="INTEGRAL MEMBRANE PROTEIN"/>
    <property type="match status" value="1"/>
</dbReference>
<feature type="region of interest" description="Disordered" evidence="1">
    <location>
        <begin position="262"/>
        <end position="295"/>
    </location>
</feature>
<name>A0A7R7XP55_9EURO</name>
<feature type="transmembrane region" description="Helical" evidence="2">
    <location>
        <begin position="14"/>
        <end position="35"/>
    </location>
</feature>